<evidence type="ECO:0000313" key="4">
    <source>
        <dbReference type="EMBL" id="QXB19768.1"/>
    </source>
</evidence>
<dbReference type="Proteomes" id="UP000683520">
    <property type="component" value="Chromosome"/>
</dbReference>
<dbReference type="EMBL" id="CP077302">
    <property type="protein sequence ID" value="QXB19768.1"/>
    <property type="molecule type" value="Genomic_DNA"/>
</dbReference>
<proteinExistence type="inferred from homology"/>
<dbReference type="NCBIfam" id="TIGR01552">
    <property type="entry name" value="phd_fam"/>
    <property type="match status" value="1"/>
</dbReference>
<evidence type="ECO:0000313" key="6">
    <source>
        <dbReference type="Proteomes" id="UP000683520"/>
    </source>
</evidence>
<dbReference type="PANTHER" id="PTHR33713:SF6">
    <property type="entry name" value="ANTITOXIN YEFM"/>
    <property type="match status" value="1"/>
</dbReference>
<dbReference type="InterPro" id="IPR036165">
    <property type="entry name" value="YefM-like_sf"/>
</dbReference>
<comment type="similarity">
    <text evidence="1 2">Belongs to the phD/YefM antitoxin family.</text>
</comment>
<dbReference type="Gene3D" id="3.40.1620.10">
    <property type="entry name" value="YefM-like domain"/>
    <property type="match status" value="1"/>
</dbReference>
<evidence type="ECO:0000256" key="2">
    <source>
        <dbReference type="RuleBase" id="RU362080"/>
    </source>
</evidence>
<evidence type="ECO:0000256" key="1">
    <source>
        <dbReference type="ARBA" id="ARBA00009981"/>
    </source>
</evidence>
<accession>A0AAP6XPU8</accession>
<dbReference type="EMBL" id="JAAUVV010000030">
    <property type="protein sequence ID" value="NJJ04873.1"/>
    <property type="molecule type" value="Genomic_DNA"/>
</dbReference>
<evidence type="ECO:0000313" key="5">
    <source>
        <dbReference type="Proteomes" id="UP000591626"/>
    </source>
</evidence>
<dbReference type="GeneID" id="92750746"/>
<comment type="function">
    <text evidence="2">Antitoxin component of a type II toxin-antitoxin (TA) system.</text>
</comment>
<evidence type="ECO:0000313" key="3">
    <source>
        <dbReference type="EMBL" id="NJJ04873.1"/>
    </source>
</evidence>
<reference evidence="3 5" key="1">
    <citation type="submission" date="2020-03" db="EMBL/GenBank/DDBJ databases">
        <title>Draft genome sequences of bacterial isolates from the female urobiome.</title>
        <authorList>
            <person name="Miller-Ensminger T."/>
            <person name="Wolfe A.J."/>
            <person name="Putonti C."/>
        </authorList>
    </citation>
    <scope>NUCLEOTIDE SEQUENCE [LARGE SCALE GENOMIC DNA]</scope>
    <source>
        <strain evidence="3 5">UMB8490</strain>
    </source>
</reference>
<gene>
    <name evidence="3" type="ORF">HC138_11030</name>
    <name evidence="4" type="ORF">I6L55_11160</name>
</gene>
<dbReference type="AlphaFoldDB" id="A0AAP6XPU8"/>
<reference evidence="4 6" key="2">
    <citation type="submission" date="2021-06" db="EMBL/GenBank/DDBJ databases">
        <title>FDA dAtabase for Regulatory Grade micrObial Sequences (FDA-ARGOS): Supporting development and validation of Infectious Disease Dx tests.</title>
        <authorList>
            <person name="Sproer C."/>
            <person name="Gronow S."/>
            <person name="Severitt S."/>
            <person name="Schroder I."/>
            <person name="Tallon L."/>
            <person name="Sadzewicz L."/>
            <person name="Zhao X."/>
            <person name="Boylan J."/>
            <person name="Ott S."/>
            <person name="Bowen H."/>
            <person name="Vavikolanu K."/>
            <person name="Mehta A."/>
            <person name="Aluvathingal J."/>
            <person name="Nadendla S."/>
            <person name="Lowell S."/>
            <person name="Myers T."/>
            <person name="Yan Y."/>
        </authorList>
    </citation>
    <scope>NUCLEOTIDE SEQUENCE [LARGE SCALE GENOMIC DNA]</scope>
    <source>
        <strain evidence="4 6">FDAARGOS 1425</strain>
    </source>
</reference>
<dbReference type="Pfam" id="PF02604">
    <property type="entry name" value="PhdYeFM_antitox"/>
    <property type="match status" value="1"/>
</dbReference>
<dbReference type="PANTHER" id="PTHR33713">
    <property type="entry name" value="ANTITOXIN YAFN-RELATED"/>
    <property type="match status" value="1"/>
</dbReference>
<name>A0AAP6XPU8_9CORY</name>
<organism evidence="3 5">
    <name type="scientific">Corynebacterium coyleae</name>
    <dbReference type="NCBI Taxonomy" id="53374"/>
    <lineage>
        <taxon>Bacteria</taxon>
        <taxon>Bacillati</taxon>
        <taxon>Actinomycetota</taxon>
        <taxon>Actinomycetes</taxon>
        <taxon>Mycobacteriales</taxon>
        <taxon>Corynebacteriaceae</taxon>
        <taxon>Corynebacterium</taxon>
    </lineage>
</organism>
<dbReference type="SUPFAM" id="SSF143120">
    <property type="entry name" value="YefM-like"/>
    <property type="match status" value="1"/>
</dbReference>
<dbReference type="Proteomes" id="UP000591626">
    <property type="component" value="Unassembled WGS sequence"/>
</dbReference>
<sequence>MKVMSYSESRANYAEVLNTVVDDCEEVVITRSGHDPVVIVSLAEYESMKETSYLLQSPANARVLKERIERLEKGTSVQNELIEEDR</sequence>
<dbReference type="InterPro" id="IPR051405">
    <property type="entry name" value="phD/YefM_antitoxin"/>
</dbReference>
<protein>
    <recommendedName>
        <fullName evidence="2">Antitoxin</fullName>
    </recommendedName>
</protein>
<keyword evidence="6" id="KW-1185">Reference proteome</keyword>
<dbReference type="RefSeq" id="WP_070423251.1">
    <property type="nucleotide sequence ID" value="NZ_CP047198.1"/>
</dbReference>
<dbReference type="Gene3D" id="6.10.250.330">
    <property type="match status" value="1"/>
</dbReference>
<dbReference type="InterPro" id="IPR006442">
    <property type="entry name" value="Antitoxin_Phd/YefM"/>
</dbReference>